<evidence type="ECO:0000256" key="2">
    <source>
        <dbReference type="ARBA" id="ARBA00006278"/>
    </source>
</evidence>
<protein>
    <recommendedName>
        <fullName evidence="12">FAD-binding FR-type domain-containing protein</fullName>
    </recommendedName>
</protein>
<dbReference type="PROSITE" id="PS51384">
    <property type="entry name" value="FAD_FR"/>
    <property type="match status" value="1"/>
</dbReference>
<reference evidence="13" key="1">
    <citation type="submission" date="2020-03" db="EMBL/GenBank/DDBJ databases">
        <title>Draft Genome Sequence of Cylindrodendrum hubeiense.</title>
        <authorList>
            <person name="Buettner E."/>
            <person name="Kellner H."/>
        </authorList>
    </citation>
    <scope>NUCLEOTIDE SEQUENCE</scope>
    <source>
        <strain evidence="13">IHI 201604</strain>
    </source>
</reference>
<keyword evidence="4 11" id="KW-0812">Transmembrane</keyword>
<evidence type="ECO:0000259" key="12">
    <source>
        <dbReference type="PROSITE" id="PS51384"/>
    </source>
</evidence>
<feature type="transmembrane region" description="Helical" evidence="11">
    <location>
        <begin position="22"/>
        <end position="43"/>
    </location>
</feature>
<comment type="subcellular location">
    <subcellularLocation>
        <location evidence="1">Membrane</location>
        <topology evidence="1">Multi-pass membrane protein</topology>
    </subcellularLocation>
</comment>
<evidence type="ECO:0000256" key="9">
    <source>
        <dbReference type="ARBA" id="ARBA00023136"/>
    </source>
</evidence>
<dbReference type="Proteomes" id="UP000722485">
    <property type="component" value="Unassembled WGS sequence"/>
</dbReference>
<comment type="similarity">
    <text evidence="2">Belongs to the ferric reductase (FRE) family.</text>
</comment>
<evidence type="ECO:0000256" key="10">
    <source>
        <dbReference type="ARBA" id="ARBA00023180"/>
    </source>
</evidence>
<dbReference type="EMBL" id="JAANBB010000678">
    <property type="protein sequence ID" value="KAF7536317.1"/>
    <property type="molecule type" value="Genomic_DNA"/>
</dbReference>
<dbReference type="InterPro" id="IPR013130">
    <property type="entry name" value="Fe3_Rdtase_TM_dom"/>
</dbReference>
<dbReference type="GO" id="GO:0006879">
    <property type="term" value="P:intracellular iron ion homeostasis"/>
    <property type="evidence" value="ECO:0007669"/>
    <property type="project" value="TreeGrafter"/>
</dbReference>
<keyword evidence="7" id="KW-0560">Oxidoreductase</keyword>
<dbReference type="InterPro" id="IPR039261">
    <property type="entry name" value="FNR_nucleotide-bd"/>
</dbReference>
<organism evidence="13 14">
    <name type="scientific">Cylindrodendrum hubeiense</name>
    <dbReference type="NCBI Taxonomy" id="595255"/>
    <lineage>
        <taxon>Eukaryota</taxon>
        <taxon>Fungi</taxon>
        <taxon>Dikarya</taxon>
        <taxon>Ascomycota</taxon>
        <taxon>Pezizomycotina</taxon>
        <taxon>Sordariomycetes</taxon>
        <taxon>Hypocreomycetidae</taxon>
        <taxon>Hypocreales</taxon>
        <taxon>Nectriaceae</taxon>
        <taxon>Cylindrodendrum</taxon>
    </lineage>
</organism>
<keyword evidence="6 11" id="KW-1133">Transmembrane helix</keyword>
<keyword evidence="9 11" id="KW-0472">Membrane</keyword>
<comment type="caution">
    <text evidence="13">The sequence shown here is derived from an EMBL/GenBank/DDBJ whole genome shotgun (WGS) entry which is preliminary data.</text>
</comment>
<accession>A0A9P5GSW7</accession>
<proteinExistence type="inferred from homology"/>
<dbReference type="OrthoDB" id="10006946at2759"/>
<feature type="transmembrane region" description="Helical" evidence="11">
    <location>
        <begin position="173"/>
        <end position="191"/>
    </location>
</feature>
<dbReference type="GO" id="GO:0015677">
    <property type="term" value="P:copper ion import"/>
    <property type="evidence" value="ECO:0007669"/>
    <property type="project" value="TreeGrafter"/>
</dbReference>
<name>A0A9P5GSW7_9HYPO</name>
<evidence type="ECO:0000313" key="14">
    <source>
        <dbReference type="Proteomes" id="UP000722485"/>
    </source>
</evidence>
<dbReference type="InterPro" id="IPR013112">
    <property type="entry name" value="FAD-bd_8"/>
</dbReference>
<evidence type="ECO:0000313" key="13">
    <source>
        <dbReference type="EMBL" id="KAF7536317.1"/>
    </source>
</evidence>
<evidence type="ECO:0000256" key="7">
    <source>
        <dbReference type="ARBA" id="ARBA00023002"/>
    </source>
</evidence>
<dbReference type="PANTHER" id="PTHR32361">
    <property type="entry name" value="FERRIC/CUPRIC REDUCTASE TRANSMEMBRANE COMPONENT"/>
    <property type="match status" value="1"/>
</dbReference>
<evidence type="ECO:0000256" key="11">
    <source>
        <dbReference type="SAM" id="Phobius"/>
    </source>
</evidence>
<dbReference type="AlphaFoldDB" id="A0A9P5GSW7"/>
<dbReference type="InterPro" id="IPR017927">
    <property type="entry name" value="FAD-bd_FR_type"/>
</dbReference>
<evidence type="ECO:0000256" key="6">
    <source>
        <dbReference type="ARBA" id="ARBA00022989"/>
    </source>
</evidence>
<dbReference type="SUPFAM" id="SSF52343">
    <property type="entry name" value="Ferredoxin reductase-like, C-terminal NADP-linked domain"/>
    <property type="match status" value="1"/>
</dbReference>
<evidence type="ECO:0000256" key="4">
    <source>
        <dbReference type="ARBA" id="ARBA00022692"/>
    </source>
</evidence>
<dbReference type="Pfam" id="PF08030">
    <property type="entry name" value="NAD_binding_6"/>
    <property type="match status" value="1"/>
</dbReference>
<evidence type="ECO:0000256" key="1">
    <source>
        <dbReference type="ARBA" id="ARBA00004141"/>
    </source>
</evidence>
<keyword evidence="14" id="KW-1185">Reference proteome</keyword>
<dbReference type="InterPro" id="IPR051410">
    <property type="entry name" value="Ferric/Cupric_Reductase"/>
</dbReference>
<dbReference type="GO" id="GO:0005886">
    <property type="term" value="C:plasma membrane"/>
    <property type="evidence" value="ECO:0007669"/>
    <property type="project" value="TreeGrafter"/>
</dbReference>
<evidence type="ECO:0000256" key="3">
    <source>
        <dbReference type="ARBA" id="ARBA00022448"/>
    </source>
</evidence>
<dbReference type="Pfam" id="PF01794">
    <property type="entry name" value="Ferric_reduct"/>
    <property type="match status" value="1"/>
</dbReference>
<dbReference type="PANTHER" id="PTHR32361:SF9">
    <property type="entry name" value="FERRIC REDUCTASE TRANSMEMBRANE COMPONENT 3-RELATED"/>
    <property type="match status" value="1"/>
</dbReference>
<feature type="transmembrane region" description="Helical" evidence="11">
    <location>
        <begin position="233"/>
        <end position="253"/>
    </location>
</feature>
<dbReference type="Pfam" id="PF08022">
    <property type="entry name" value="FAD_binding_8"/>
    <property type="match status" value="1"/>
</dbReference>
<dbReference type="SFLD" id="SFLDS00052">
    <property type="entry name" value="Ferric_Reductase_Domain"/>
    <property type="match status" value="1"/>
</dbReference>
<dbReference type="Gene3D" id="3.40.50.80">
    <property type="entry name" value="Nucleotide-binding domain of ferredoxin-NADP reductase (FNR) module"/>
    <property type="match status" value="1"/>
</dbReference>
<feature type="transmembrane region" description="Helical" evidence="11">
    <location>
        <begin position="203"/>
        <end position="221"/>
    </location>
</feature>
<keyword evidence="10" id="KW-0325">Glycoprotein</keyword>
<dbReference type="InterPro" id="IPR013121">
    <property type="entry name" value="Fe_red_NAD-bd_6"/>
</dbReference>
<keyword evidence="5" id="KW-0249">Electron transport</keyword>
<dbReference type="SFLD" id="SFLDG01168">
    <property type="entry name" value="Ferric_reductase_subgroup_(FRE"/>
    <property type="match status" value="1"/>
</dbReference>
<dbReference type="CDD" id="cd06186">
    <property type="entry name" value="NOX_Duox_like_FAD_NADP"/>
    <property type="match status" value="1"/>
</dbReference>
<evidence type="ECO:0000256" key="5">
    <source>
        <dbReference type="ARBA" id="ARBA00022982"/>
    </source>
</evidence>
<evidence type="ECO:0000256" key="8">
    <source>
        <dbReference type="ARBA" id="ARBA00023065"/>
    </source>
</evidence>
<feature type="domain" description="FAD-binding FR-type" evidence="12">
    <location>
        <begin position="275"/>
        <end position="405"/>
    </location>
</feature>
<dbReference type="GO" id="GO:0006826">
    <property type="term" value="P:iron ion transport"/>
    <property type="evidence" value="ECO:0007669"/>
    <property type="project" value="TreeGrafter"/>
</dbReference>
<keyword evidence="3" id="KW-0813">Transport</keyword>
<gene>
    <name evidence="13" type="ORF">G7Z17_g13071</name>
</gene>
<sequence>MGWPYEFVTLSDEEKALRHESIGFYTAVAFWSAFAPAAVLLLVRTVARVRRAARGPYQEVPNSPALKASRQSWTGRAAQRWRKLEWWMGEDVYFLGGHWGHRDEWIMGLVWTVWLLFLCVRGTGKDYLHLTKRFGAIATSQLPVQYLLSLKYLSPFGYFFRSSHERLNRYHRILGRIIYFLLIQHAIFYNVFFIKAGIWLTRFFAYVVFAGVVAFTLLHTLNGTSIAKMREQSYRVFFVVHLTAAVLVPPLIFFHSSSTRIYVSLAFGFLALDLAVRKITTVTAPAVIESIPGTDLLKISASMPSKNIAMFKAHPGAHLYLSLPAASRPDPDPFSTGNLLFEFLYNPFTVVSTDEESNSLTFVARTRSGPMTKRLAEFAAAGVPSTSEGKIPLCIEGPYGAAGKTFPDLVGSGVSRILLVAGGVGATFAVPVYHAILADTPSARVQFIWAIQSPGDATWAPADPTGKSLMDDDQVQLFLTGDMGVSNTRDNANGDIQMDSRPQHNAKRPNFQKIVDDIFKTGSNERVAVLVCGPVQMGRELRRCITPWVMKGRDVWWHNESFGW</sequence>
<keyword evidence="8" id="KW-0406">Ion transport</keyword>
<dbReference type="GO" id="GO:0000293">
    <property type="term" value="F:ferric-chelate reductase activity"/>
    <property type="evidence" value="ECO:0007669"/>
    <property type="project" value="UniProtKB-ARBA"/>
</dbReference>